<evidence type="ECO:0000256" key="5">
    <source>
        <dbReference type="ARBA" id="ARBA00022723"/>
    </source>
</evidence>
<dbReference type="PROSITE" id="PS00843">
    <property type="entry name" value="DALA_DALA_LIGASE_1"/>
    <property type="match status" value="1"/>
</dbReference>
<evidence type="ECO:0000259" key="13">
    <source>
        <dbReference type="PROSITE" id="PS50975"/>
    </source>
</evidence>
<keyword evidence="10" id="KW-0573">Peptidoglycan synthesis</keyword>
<evidence type="ECO:0000256" key="3">
    <source>
        <dbReference type="ARBA" id="ARBA00010871"/>
    </source>
</evidence>
<keyword evidence="12" id="KW-0961">Cell wall biogenesis/degradation</keyword>
<evidence type="ECO:0000256" key="6">
    <source>
        <dbReference type="ARBA" id="ARBA00022741"/>
    </source>
</evidence>
<dbReference type="GO" id="GO:0071555">
    <property type="term" value="P:cell wall organization"/>
    <property type="evidence" value="ECO:0007669"/>
    <property type="project" value="UniProtKB-KW"/>
</dbReference>
<dbReference type="Gene3D" id="3.40.50.20">
    <property type="match status" value="1"/>
</dbReference>
<dbReference type="Pfam" id="PF07478">
    <property type="entry name" value="Dala_Dala_lig_C"/>
    <property type="match status" value="1"/>
</dbReference>
<dbReference type="PROSITE" id="PS00844">
    <property type="entry name" value="DALA_DALA_LIGASE_2"/>
    <property type="match status" value="1"/>
</dbReference>
<dbReference type="PROSITE" id="PS50975">
    <property type="entry name" value="ATP_GRASP"/>
    <property type="match status" value="1"/>
</dbReference>
<protein>
    <submittedName>
        <fullName evidence="15">Unannotated protein</fullName>
    </submittedName>
</protein>
<dbReference type="InterPro" id="IPR011095">
    <property type="entry name" value="Dala_Dala_lig_C"/>
</dbReference>
<dbReference type="PANTHER" id="PTHR23132">
    <property type="entry name" value="D-ALANINE--D-ALANINE LIGASE"/>
    <property type="match status" value="1"/>
</dbReference>
<evidence type="ECO:0000313" key="15">
    <source>
        <dbReference type="EMBL" id="CAB4648822.1"/>
    </source>
</evidence>
<dbReference type="AlphaFoldDB" id="A0A6J6KH17"/>
<dbReference type="SUPFAM" id="SSF52440">
    <property type="entry name" value="PreATP-grasp domain"/>
    <property type="match status" value="1"/>
</dbReference>
<evidence type="ECO:0000256" key="7">
    <source>
        <dbReference type="ARBA" id="ARBA00022840"/>
    </source>
</evidence>
<evidence type="ECO:0000256" key="2">
    <source>
        <dbReference type="ARBA" id="ARBA00001946"/>
    </source>
</evidence>
<keyword evidence="8" id="KW-0460">Magnesium</keyword>
<dbReference type="NCBIfam" id="NF002528">
    <property type="entry name" value="PRK01966.1-4"/>
    <property type="match status" value="1"/>
</dbReference>
<keyword evidence="6" id="KW-0547">Nucleotide-binding</keyword>
<evidence type="ECO:0000256" key="1">
    <source>
        <dbReference type="ARBA" id="ARBA00001936"/>
    </source>
</evidence>
<keyword evidence="7" id="KW-0067">ATP-binding</keyword>
<dbReference type="GO" id="GO:0008716">
    <property type="term" value="F:D-alanine-D-alanine ligase activity"/>
    <property type="evidence" value="ECO:0007669"/>
    <property type="project" value="InterPro"/>
</dbReference>
<comment type="cofactor">
    <cofactor evidence="2">
        <name>Mg(2+)</name>
        <dbReference type="ChEBI" id="CHEBI:18420"/>
    </cofactor>
</comment>
<dbReference type="InterPro" id="IPR000291">
    <property type="entry name" value="D-Ala_lig_Van_CS"/>
</dbReference>
<dbReference type="Pfam" id="PF01820">
    <property type="entry name" value="Dala_Dala_lig_N"/>
    <property type="match status" value="1"/>
</dbReference>
<evidence type="ECO:0000256" key="9">
    <source>
        <dbReference type="ARBA" id="ARBA00022960"/>
    </source>
</evidence>
<accession>A0A6J6KH17</accession>
<keyword evidence="5" id="KW-0479">Metal-binding</keyword>
<dbReference type="InterPro" id="IPR016185">
    <property type="entry name" value="PreATP-grasp_dom_sf"/>
</dbReference>
<evidence type="ECO:0000313" key="14">
    <source>
        <dbReference type="EMBL" id="CAB4648314.1"/>
    </source>
</evidence>
<dbReference type="Gene3D" id="3.30.1490.20">
    <property type="entry name" value="ATP-grasp fold, A domain"/>
    <property type="match status" value="1"/>
</dbReference>
<dbReference type="SUPFAM" id="SSF56059">
    <property type="entry name" value="Glutathione synthetase ATP-binding domain-like"/>
    <property type="match status" value="1"/>
</dbReference>
<keyword evidence="11" id="KW-0464">Manganese</keyword>
<dbReference type="InterPro" id="IPR005905">
    <property type="entry name" value="D_ala_D_ala"/>
</dbReference>
<dbReference type="InterPro" id="IPR011761">
    <property type="entry name" value="ATP-grasp"/>
</dbReference>
<dbReference type="GO" id="GO:0008360">
    <property type="term" value="P:regulation of cell shape"/>
    <property type="evidence" value="ECO:0007669"/>
    <property type="project" value="UniProtKB-KW"/>
</dbReference>
<evidence type="ECO:0000256" key="11">
    <source>
        <dbReference type="ARBA" id="ARBA00023211"/>
    </source>
</evidence>
<dbReference type="FunFam" id="3.30.470.20:FF:000008">
    <property type="entry name" value="D-alanine--D-alanine ligase"/>
    <property type="match status" value="1"/>
</dbReference>
<dbReference type="HAMAP" id="MF_00047">
    <property type="entry name" value="Dala_Dala_lig"/>
    <property type="match status" value="1"/>
</dbReference>
<dbReference type="GO" id="GO:0005829">
    <property type="term" value="C:cytosol"/>
    <property type="evidence" value="ECO:0007669"/>
    <property type="project" value="TreeGrafter"/>
</dbReference>
<dbReference type="InterPro" id="IPR013815">
    <property type="entry name" value="ATP_grasp_subdomain_1"/>
</dbReference>
<dbReference type="GO" id="GO:0005524">
    <property type="term" value="F:ATP binding"/>
    <property type="evidence" value="ECO:0007669"/>
    <property type="project" value="UniProtKB-KW"/>
</dbReference>
<dbReference type="InterPro" id="IPR011127">
    <property type="entry name" value="Dala_Dala_lig_N"/>
</dbReference>
<feature type="domain" description="ATP-grasp" evidence="13">
    <location>
        <begin position="147"/>
        <end position="354"/>
    </location>
</feature>
<evidence type="ECO:0000256" key="12">
    <source>
        <dbReference type="ARBA" id="ARBA00023316"/>
    </source>
</evidence>
<evidence type="ECO:0000256" key="8">
    <source>
        <dbReference type="ARBA" id="ARBA00022842"/>
    </source>
</evidence>
<dbReference type="PIRSF" id="PIRSF039102">
    <property type="entry name" value="Ddl/VanB"/>
    <property type="match status" value="1"/>
</dbReference>
<dbReference type="Gene3D" id="3.30.470.20">
    <property type="entry name" value="ATP-grasp fold, B domain"/>
    <property type="match status" value="1"/>
</dbReference>
<keyword evidence="9" id="KW-0133">Cell shape</keyword>
<sequence length="364" mass="39030">MSKKIRVAVIFGGRSSEHSISCISAGSVLRALDRNLYDVVPIGITKSGKWVLEADNADRLAIQNGVFPEVDSTNPAVLFTADPSAKDLVVQSNVPEVLQQFDVAFPVLHGPWGEDGTIQGLLELAGIPYVGSGVFASAAAMDKAHLKAMMHSAGLPIGPYEVVSNAQWLTEKDASLARIKTLGLPVFIKPCRAGSSVGISKVKSHDDLVAAIEAARIHDPKIIAEASIENAREIECGVLGTSKGPKASVCAEIIVRDGHEFYDFEAKYVDDSVELSVPAKLDPAQHEKLRELAVQAFLAMDGEGLARVDMFVTGNDVVINEINTMPGFTPISMYPRMWAETGLDYPALVDALVQDALRRGVGLR</sequence>
<reference evidence="15" key="1">
    <citation type="submission" date="2020-05" db="EMBL/GenBank/DDBJ databases">
        <authorList>
            <person name="Chiriac C."/>
            <person name="Salcher M."/>
            <person name="Ghai R."/>
            <person name="Kavagutti S V."/>
        </authorList>
    </citation>
    <scope>NUCLEOTIDE SEQUENCE</scope>
</reference>
<keyword evidence="4" id="KW-0436">Ligase</keyword>
<comment type="similarity">
    <text evidence="3">Belongs to the D-alanine--D-alanine ligase family.</text>
</comment>
<evidence type="ECO:0000256" key="4">
    <source>
        <dbReference type="ARBA" id="ARBA00022598"/>
    </source>
</evidence>
<comment type="cofactor">
    <cofactor evidence="1">
        <name>Mn(2+)</name>
        <dbReference type="ChEBI" id="CHEBI:29035"/>
    </cofactor>
</comment>
<dbReference type="EMBL" id="CAEZWD010000052">
    <property type="protein sequence ID" value="CAB4648822.1"/>
    <property type="molecule type" value="Genomic_DNA"/>
</dbReference>
<gene>
    <name evidence="15" type="ORF">UFOPK2171_00541</name>
    <name evidence="14" type="ORF">UFOPK2237_00349</name>
</gene>
<dbReference type="GO" id="GO:0009252">
    <property type="term" value="P:peptidoglycan biosynthetic process"/>
    <property type="evidence" value="ECO:0007669"/>
    <property type="project" value="UniProtKB-KW"/>
</dbReference>
<organism evidence="15">
    <name type="scientific">freshwater metagenome</name>
    <dbReference type="NCBI Taxonomy" id="449393"/>
    <lineage>
        <taxon>unclassified sequences</taxon>
        <taxon>metagenomes</taxon>
        <taxon>ecological metagenomes</taxon>
    </lineage>
</organism>
<name>A0A6J6KH17_9ZZZZ</name>
<evidence type="ECO:0000256" key="10">
    <source>
        <dbReference type="ARBA" id="ARBA00022984"/>
    </source>
</evidence>
<dbReference type="GO" id="GO:0046872">
    <property type="term" value="F:metal ion binding"/>
    <property type="evidence" value="ECO:0007669"/>
    <property type="project" value="UniProtKB-KW"/>
</dbReference>
<dbReference type="NCBIfam" id="TIGR01205">
    <property type="entry name" value="D_ala_D_alaTIGR"/>
    <property type="match status" value="1"/>
</dbReference>
<dbReference type="EMBL" id="CAEZWI010000025">
    <property type="protein sequence ID" value="CAB4648314.1"/>
    <property type="molecule type" value="Genomic_DNA"/>
</dbReference>
<proteinExistence type="inferred from homology"/>
<dbReference type="PANTHER" id="PTHR23132:SF25">
    <property type="entry name" value="D-ALANINE--D-ALANINE LIGASE A"/>
    <property type="match status" value="1"/>
</dbReference>